<name>A0ABV5CRH9_9ACTN</name>
<evidence type="ECO:0000313" key="2">
    <source>
        <dbReference type="Proteomes" id="UP001582793"/>
    </source>
</evidence>
<accession>A0ABV5CRH9</accession>
<organism evidence="1 2">
    <name type="scientific">Polymorphospora lycopeni</name>
    <dbReference type="NCBI Taxonomy" id="3140240"/>
    <lineage>
        <taxon>Bacteria</taxon>
        <taxon>Bacillati</taxon>
        <taxon>Actinomycetota</taxon>
        <taxon>Actinomycetes</taxon>
        <taxon>Micromonosporales</taxon>
        <taxon>Micromonosporaceae</taxon>
        <taxon>Polymorphospora</taxon>
    </lineage>
</organism>
<comment type="caution">
    <text evidence="1">The sequence shown here is derived from an EMBL/GenBank/DDBJ whole genome shotgun (WGS) entry which is preliminary data.</text>
</comment>
<reference evidence="1 2" key="1">
    <citation type="submission" date="2024-04" db="EMBL/GenBank/DDBJ databases">
        <title>Polymorphospora sp. isolated from Baiyangdian Lake in Xiong'an New Area.</title>
        <authorList>
            <person name="Zhang X."/>
            <person name="Liu J."/>
        </authorList>
    </citation>
    <scope>NUCLEOTIDE SEQUENCE [LARGE SCALE GENOMIC DNA]</scope>
    <source>
        <strain evidence="1 2">2-325</strain>
    </source>
</reference>
<dbReference type="RefSeq" id="WP_375734722.1">
    <property type="nucleotide sequence ID" value="NZ_JBCGDC010000040.1"/>
</dbReference>
<gene>
    <name evidence="1" type="ORF">AAFH96_16060</name>
</gene>
<dbReference type="Proteomes" id="UP001582793">
    <property type="component" value="Unassembled WGS sequence"/>
</dbReference>
<sequence>MTMRRLATGRRLGDHPQALSDIGLINAAWRLTEVTAAGGASGPA</sequence>
<dbReference type="EMBL" id="JBCGDC010000040">
    <property type="protein sequence ID" value="MFB6394610.1"/>
    <property type="molecule type" value="Genomic_DNA"/>
</dbReference>
<protein>
    <submittedName>
        <fullName evidence="1">Uncharacterized protein</fullName>
    </submittedName>
</protein>
<keyword evidence="2" id="KW-1185">Reference proteome</keyword>
<proteinExistence type="predicted"/>
<evidence type="ECO:0000313" key="1">
    <source>
        <dbReference type="EMBL" id="MFB6394610.1"/>
    </source>
</evidence>